<reference evidence="1 2" key="1">
    <citation type="submission" date="2015-04" db="EMBL/GenBank/DDBJ databases">
        <authorList>
            <person name="Syromyatnikov M.Y."/>
            <person name="Popov V.N."/>
        </authorList>
    </citation>
    <scope>NUCLEOTIDE SEQUENCE [LARGE SCALE GENOMIC DNA]</scope>
</reference>
<name>A0A1J1IF19_9DIPT</name>
<dbReference type="EMBL" id="CVRI01000048">
    <property type="protein sequence ID" value="CRK98863.1"/>
    <property type="molecule type" value="Genomic_DNA"/>
</dbReference>
<protein>
    <submittedName>
        <fullName evidence="1">CLUMA_CG012305, isoform A</fullName>
    </submittedName>
</protein>
<sequence length="73" mass="8538">MCNRFSKRFNVTIIEAFFINPKKKHAKIIFLNKEHKIKILNLPMSLTTIWIASMRFFPACTHEDSLMLISLVG</sequence>
<dbReference type="Proteomes" id="UP000183832">
    <property type="component" value="Unassembled WGS sequence"/>
</dbReference>
<accession>A0A1J1IF19</accession>
<gene>
    <name evidence="1" type="ORF">CLUMA_CG012305</name>
</gene>
<organism evidence="1 2">
    <name type="scientific">Clunio marinus</name>
    <dbReference type="NCBI Taxonomy" id="568069"/>
    <lineage>
        <taxon>Eukaryota</taxon>
        <taxon>Metazoa</taxon>
        <taxon>Ecdysozoa</taxon>
        <taxon>Arthropoda</taxon>
        <taxon>Hexapoda</taxon>
        <taxon>Insecta</taxon>
        <taxon>Pterygota</taxon>
        <taxon>Neoptera</taxon>
        <taxon>Endopterygota</taxon>
        <taxon>Diptera</taxon>
        <taxon>Nematocera</taxon>
        <taxon>Chironomoidea</taxon>
        <taxon>Chironomidae</taxon>
        <taxon>Clunio</taxon>
    </lineage>
</organism>
<evidence type="ECO:0000313" key="1">
    <source>
        <dbReference type="EMBL" id="CRK98863.1"/>
    </source>
</evidence>
<proteinExistence type="predicted"/>
<keyword evidence="2" id="KW-1185">Reference proteome</keyword>
<dbReference type="AlphaFoldDB" id="A0A1J1IF19"/>
<evidence type="ECO:0000313" key="2">
    <source>
        <dbReference type="Proteomes" id="UP000183832"/>
    </source>
</evidence>